<reference evidence="1" key="1">
    <citation type="journal article" date="2021" name="J Glob Antimicrob Resist">
        <title>Genomic characterization and epidemiology of nosocomial Serratia marcescens isolates resistant to ceftazidime and their plasmids mediating rare blaTEM-61.</title>
        <authorList>
            <person name="Hayashi W."/>
            <person name="Yoshida S."/>
            <person name="Izumi K."/>
            <person name="Koide S."/>
            <person name="Soga E."/>
            <person name="Takizawa S."/>
            <person name="Arakawa Y."/>
            <person name="Nagano Y."/>
            <person name="Nagano N."/>
        </authorList>
    </citation>
    <scope>NUCLEOTIDE SEQUENCE</scope>
    <source>
        <strain evidence="1">Sm10</strain>
    </source>
</reference>
<dbReference type="AlphaFoldDB" id="A0A8X6ENS5"/>
<name>A0A8X6ENS5_SERMA</name>
<evidence type="ECO:0000313" key="1">
    <source>
        <dbReference type="EMBL" id="BCG07102.1"/>
    </source>
</evidence>
<organism evidence="1">
    <name type="scientific">Serratia marcescens</name>
    <dbReference type="NCBI Taxonomy" id="615"/>
    <lineage>
        <taxon>Bacteria</taxon>
        <taxon>Pseudomonadati</taxon>
        <taxon>Pseudomonadota</taxon>
        <taxon>Gammaproteobacteria</taxon>
        <taxon>Enterobacterales</taxon>
        <taxon>Yersiniaceae</taxon>
        <taxon>Serratia</taxon>
    </lineage>
</organism>
<keyword evidence="1" id="KW-0614">Plasmid</keyword>
<accession>A0A8X6ENS5</accession>
<proteinExistence type="predicted"/>
<geneLocation type="plasmid" evidence="1">
    <name>pSm10-1</name>
</geneLocation>
<dbReference type="EMBL" id="LC545852">
    <property type="protein sequence ID" value="BCG07102.1"/>
    <property type="molecule type" value="Genomic_DNA"/>
</dbReference>
<protein>
    <submittedName>
        <fullName evidence="1">Uncharacterized protein</fullName>
    </submittedName>
</protein>
<sequence length="60" mass="6654">MAEFIHPLVFKRGVVLLSVAAGRLTAAKALWKVEHGSTRHSGRGSERWGDLSARRPNDEQ</sequence>